<dbReference type="Gene3D" id="3.75.10.10">
    <property type="entry name" value="L-arginine/glycine Amidinotransferase, Chain A"/>
    <property type="match status" value="1"/>
</dbReference>
<dbReference type="RefSeq" id="WP_211260965.1">
    <property type="nucleotide sequence ID" value="NZ_CP012154.1"/>
</dbReference>
<dbReference type="PATRIC" id="fig|1579979.3.peg.1075"/>
<proteinExistence type="predicted"/>
<evidence type="ECO:0000313" key="1">
    <source>
        <dbReference type="EMBL" id="AKS41429.1"/>
    </source>
</evidence>
<reference evidence="1 2" key="1">
    <citation type="submission" date="2015-07" db="EMBL/GenBank/DDBJ databases">
        <authorList>
            <person name="Noorani M."/>
        </authorList>
    </citation>
    <scope>NUCLEOTIDE SEQUENCE [LARGE SCALE GENOMIC DNA]</scope>
    <source>
        <strain evidence="1 2">KCTC 42284</strain>
    </source>
</reference>
<gene>
    <name evidence="1" type="ORF">WM2015_1052</name>
</gene>
<keyword evidence="1" id="KW-0808">Transferase</keyword>
<accession>A0A0K0XUP0</accession>
<dbReference type="KEGG" id="wma:WM2015_1052"/>
<dbReference type="InterPro" id="IPR014541">
    <property type="entry name" value="Amdntrnsf_FN0238"/>
</dbReference>
<dbReference type="PANTHER" id="PTHR43224:SF1">
    <property type="entry name" value="AMIDINOTRANSFERASE"/>
    <property type="match status" value="1"/>
</dbReference>
<organism evidence="1 2">
    <name type="scientific">Wenzhouxiangella marina</name>
    <dbReference type="NCBI Taxonomy" id="1579979"/>
    <lineage>
        <taxon>Bacteria</taxon>
        <taxon>Pseudomonadati</taxon>
        <taxon>Pseudomonadota</taxon>
        <taxon>Gammaproteobacteria</taxon>
        <taxon>Chromatiales</taxon>
        <taxon>Wenzhouxiangellaceae</taxon>
        <taxon>Wenzhouxiangella</taxon>
    </lineage>
</organism>
<keyword evidence="2" id="KW-1185">Reference proteome</keyword>
<dbReference type="Proteomes" id="UP000066624">
    <property type="component" value="Chromosome"/>
</dbReference>
<dbReference type="GO" id="GO:0016740">
    <property type="term" value="F:transferase activity"/>
    <property type="evidence" value="ECO:0007669"/>
    <property type="project" value="UniProtKB-KW"/>
</dbReference>
<dbReference type="PANTHER" id="PTHR43224">
    <property type="entry name" value="AMIDINOTRANSFERASE"/>
    <property type="match status" value="1"/>
</dbReference>
<evidence type="ECO:0000313" key="2">
    <source>
        <dbReference type="Proteomes" id="UP000066624"/>
    </source>
</evidence>
<dbReference type="AlphaFoldDB" id="A0A0K0XUP0"/>
<dbReference type="SUPFAM" id="SSF55909">
    <property type="entry name" value="Pentein"/>
    <property type="match status" value="1"/>
</dbReference>
<dbReference type="Pfam" id="PF19420">
    <property type="entry name" value="DDAH_eukar"/>
    <property type="match status" value="1"/>
</dbReference>
<dbReference type="STRING" id="1579979.WM2015_1052"/>
<name>A0A0K0XUP0_9GAMM</name>
<sequence length="305" mass="34132">MIVNQPDDFRAQIAAGWLNSDAPAVPRAVFLVEPTDFRLSEQSARDNVYMDLSVQVDPARALDQHRRLSERITACGIPLVRFPGHSSTPDDLFPNNVFATIPGRCIIGRMLHPERQLEARRPDIRQFFSDLLGYEEVDLSRRDLVAELTGALVIDRSHRIGYCGMSQRVDQAGCEAMHEAFDLALSFQFDLKPSEYHTNVVMAILASRALVICPDAFADPEVPEAIAEAYPGHVLRITREEKEAFAGNCIALNFKDLFMSQTAVDALPEDKLEQLRSWGFEIHGIELDEIEKAGGSLRCCVAEIY</sequence>
<protein>
    <submittedName>
        <fullName evidence="1">Amidinotransferase</fullName>
    </submittedName>
</protein>
<dbReference type="EMBL" id="CP012154">
    <property type="protein sequence ID" value="AKS41429.1"/>
    <property type="molecule type" value="Genomic_DNA"/>
</dbReference>